<keyword evidence="1" id="KW-0812">Transmembrane</keyword>
<organism evidence="2 3">
    <name type="scientific">Microlunatus elymi</name>
    <dbReference type="NCBI Taxonomy" id="2596828"/>
    <lineage>
        <taxon>Bacteria</taxon>
        <taxon>Bacillati</taxon>
        <taxon>Actinomycetota</taxon>
        <taxon>Actinomycetes</taxon>
        <taxon>Propionibacteriales</taxon>
        <taxon>Propionibacteriaceae</taxon>
        <taxon>Microlunatus</taxon>
    </lineage>
</organism>
<evidence type="ECO:0000256" key="1">
    <source>
        <dbReference type="SAM" id="Phobius"/>
    </source>
</evidence>
<accession>A0A516Q140</accession>
<sequence>MTSSARPHLPLRIAGSVVLILICLLGALIAASGIQLTYYLPPVNGSGGMATRHTTTFGPAIAATITVVIFALTEIVWLVWNLVSVPPRWFWIGAALIAVIAIIVGVSANELPRPSF</sequence>
<keyword evidence="3" id="KW-1185">Reference proteome</keyword>
<keyword evidence="1" id="KW-0472">Membrane</keyword>
<protein>
    <submittedName>
        <fullName evidence="2">Uncharacterized protein</fullName>
    </submittedName>
</protein>
<dbReference type="EMBL" id="CP041692">
    <property type="protein sequence ID" value="QDP97150.1"/>
    <property type="molecule type" value="Genomic_DNA"/>
</dbReference>
<feature type="transmembrane region" description="Helical" evidence="1">
    <location>
        <begin position="89"/>
        <end position="108"/>
    </location>
</feature>
<proteinExistence type="predicted"/>
<dbReference type="AlphaFoldDB" id="A0A516Q140"/>
<feature type="transmembrane region" description="Helical" evidence="1">
    <location>
        <begin position="12"/>
        <end position="40"/>
    </location>
</feature>
<gene>
    <name evidence="2" type="ORF">FOE78_15540</name>
</gene>
<reference evidence="2 3" key="1">
    <citation type="submission" date="2019-07" db="EMBL/GenBank/DDBJ databases">
        <title>Microlunatus dokdonensis sp. nov. isolated from the rhizospheric soil of the wild plant Elymus tsukushiensis.</title>
        <authorList>
            <person name="Ghim S.-Y."/>
            <person name="Hwang Y.-J."/>
            <person name="Son J.-S."/>
            <person name="Shin J.-H."/>
        </authorList>
    </citation>
    <scope>NUCLEOTIDE SEQUENCE [LARGE SCALE GENOMIC DNA]</scope>
    <source>
        <strain evidence="2 3">KUDC0627</strain>
    </source>
</reference>
<evidence type="ECO:0000313" key="2">
    <source>
        <dbReference type="EMBL" id="QDP97150.1"/>
    </source>
</evidence>
<feature type="transmembrane region" description="Helical" evidence="1">
    <location>
        <begin position="60"/>
        <end position="82"/>
    </location>
</feature>
<dbReference type="RefSeq" id="WP_143987111.1">
    <property type="nucleotide sequence ID" value="NZ_CP041692.1"/>
</dbReference>
<evidence type="ECO:0000313" key="3">
    <source>
        <dbReference type="Proteomes" id="UP000319263"/>
    </source>
</evidence>
<dbReference type="Proteomes" id="UP000319263">
    <property type="component" value="Chromosome"/>
</dbReference>
<dbReference type="KEGG" id="mik:FOE78_15540"/>
<keyword evidence="1" id="KW-1133">Transmembrane helix</keyword>
<name>A0A516Q140_9ACTN</name>